<proteinExistence type="predicted"/>
<evidence type="ECO:0000313" key="1">
    <source>
        <dbReference type="Ensembl" id="ENSMUNP00000027000.1"/>
    </source>
</evidence>
<reference evidence="1" key="1">
    <citation type="submission" date="2020-03" db="EMBL/GenBank/DDBJ databases">
        <title>Melopsittacus undulatus (budgerigar) genome, bMelUnd1, maternal haplotype with Z.</title>
        <authorList>
            <person name="Gedman G."/>
            <person name="Mountcastle J."/>
            <person name="Haase B."/>
            <person name="Formenti G."/>
            <person name="Wright T."/>
            <person name="Apodaca J."/>
            <person name="Pelan S."/>
            <person name="Chow W."/>
            <person name="Rhie A."/>
            <person name="Howe K."/>
            <person name="Fedrigo O."/>
            <person name="Jarvis E.D."/>
        </authorList>
    </citation>
    <scope>NUCLEOTIDE SEQUENCE [LARGE SCALE GENOMIC DNA]</scope>
</reference>
<protein>
    <submittedName>
        <fullName evidence="1">Uncharacterized protein</fullName>
    </submittedName>
</protein>
<keyword evidence="2" id="KW-1185">Reference proteome</keyword>
<reference evidence="1" key="3">
    <citation type="submission" date="2025-09" db="UniProtKB">
        <authorList>
            <consortium name="Ensembl"/>
        </authorList>
    </citation>
    <scope>IDENTIFICATION</scope>
</reference>
<reference evidence="1" key="2">
    <citation type="submission" date="2025-08" db="UniProtKB">
        <authorList>
            <consortium name="Ensembl"/>
        </authorList>
    </citation>
    <scope>IDENTIFICATION</scope>
</reference>
<dbReference type="Ensembl" id="ENSMUNT00000026276.1">
    <property type="protein sequence ID" value="ENSMUNP00000027000.1"/>
    <property type="gene ID" value="ENSMUNG00000021932.1"/>
</dbReference>
<accession>A0A8V5H868</accession>
<evidence type="ECO:0000313" key="2">
    <source>
        <dbReference type="Proteomes" id="UP000694405"/>
    </source>
</evidence>
<organism evidence="1 2">
    <name type="scientific">Melopsittacus undulatus</name>
    <name type="common">Budgerigar</name>
    <name type="synonym">Psittacus undulatus</name>
    <dbReference type="NCBI Taxonomy" id="13146"/>
    <lineage>
        <taxon>Eukaryota</taxon>
        <taxon>Metazoa</taxon>
        <taxon>Chordata</taxon>
        <taxon>Craniata</taxon>
        <taxon>Vertebrata</taxon>
        <taxon>Euteleostomi</taxon>
        <taxon>Archelosauria</taxon>
        <taxon>Archosauria</taxon>
        <taxon>Dinosauria</taxon>
        <taxon>Saurischia</taxon>
        <taxon>Theropoda</taxon>
        <taxon>Coelurosauria</taxon>
        <taxon>Aves</taxon>
        <taxon>Neognathae</taxon>
        <taxon>Neoaves</taxon>
        <taxon>Telluraves</taxon>
        <taxon>Australaves</taxon>
        <taxon>Psittaciformes</taxon>
        <taxon>Psittaculidae</taxon>
        <taxon>Melopsittacus</taxon>
    </lineage>
</organism>
<name>A0A8V5H868_MELUD</name>
<dbReference type="Proteomes" id="UP000694405">
    <property type="component" value="Chromosome 4"/>
</dbReference>
<dbReference type="AlphaFoldDB" id="A0A8V5H868"/>
<sequence>MHPSRLCLSRLLRRACVRPAQARTAKLLCNKEGGEADDAGKFEGSELLIACCVYLVLALHSLHPCRAISVYKVSYVQGLHSWGCGTHEPSTAITWLTTRSAMENLEGSGTRNGVGADMMVKPSQSHYLRKPTIEVCGDLLWCQKKLVAKEIRNCLVPGSPPALPQAPWALAGAHYLFLSSLERGLLAERLFGIHI</sequence>